<dbReference type="PANTHER" id="PTHR43651:SF11">
    <property type="entry name" value="MALTO-OLIGOSYLTREHALOSE TREHALOHYDROLASE"/>
    <property type="match status" value="1"/>
</dbReference>
<evidence type="ECO:0000256" key="13">
    <source>
        <dbReference type="NCBIfam" id="TIGR02402"/>
    </source>
</evidence>
<dbReference type="SMART" id="SM00642">
    <property type="entry name" value="Aamy"/>
    <property type="match status" value="1"/>
</dbReference>
<evidence type="ECO:0000256" key="14">
    <source>
        <dbReference type="PIRNR" id="PIRNR006337"/>
    </source>
</evidence>
<evidence type="ECO:0000256" key="8">
    <source>
        <dbReference type="ARBA" id="ARBA00023277"/>
    </source>
</evidence>
<dbReference type="Gene3D" id="3.20.20.80">
    <property type="entry name" value="Glycosidases"/>
    <property type="match status" value="1"/>
</dbReference>
<dbReference type="SUPFAM" id="SSF81296">
    <property type="entry name" value="E set domains"/>
    <property type="match status" value="1"/>
</dbReference>
<keyword evidence="19" id="KW-1185">Reference proteome</keyword>
<dbReference type="Pfam" id="PF11941">
    <property type="entry name" value="DUF3459"/>
    <property type="match status" value="1"/>
</dbReference>
<gene>
    <name evidence="18" type="ORF">CCS01_19775</name>
</gene>
<dbReference type="GO" id="GO:0005992">
    <property type="term" value="P:trehalose biosynthetic process"/>
    <property type="evidence" value="ECO:0007669"/>
    <property type="project" value="UniProtKB-UniRule"/>
</dbReference>
<evidence type="ECO:0000256" key="6">
    <source>
        <dbReference type="ARBA" id="ARBA00022490"/>
    </source>
</evidence>
<evidence type="ECO:0000313" key="18">
    <source>
        <dbReference type="EMBL" id="PPQ30141.1"/>
    </source>
</evidence>
<dbReference type="EMBL" id="NHRY01000216">
    <property type="protein sequence ID" value="PPQ30141.1"/>
    <property type="molecule type" value="Genomic_DNA"/>
</dbReference>
<dbReference type="Gene3D" id="2.60.40.10">
    <property type="entry name" value="Immunoglobulins"/>
    <property type="match status" value="1"/>
</dbReference>
<feature type="site" description="Transition state stabilizer" evidence="16">
    <location>
        <position position="380"/>
    </location>
</feature>
<dbReference type="GO" id="GO:0005737">
    <property type="term" value="C:cytoplasm"/>
    <property type="evidence" value="ECO:0007669"/>
    <property type="project" value="UniProtKB-SubCell"/>
</dbReference>
<dbReference type="EC" id="3.2.1.141" evidence="4 13"/>
<dbReference type="NCBIfam" id="TIGR02402">
    <property type="entry name" value="trehalose_TreZ"/>
    <property type="match status" value="1"/>
</dbReference>
<evidence type="ECO:0000256" key="3">
    <source>
        <dbReference type="ARBA" id="ARBA00008061"/>
    </source>
</evidence>
<dbReference type="SUPFAM" id="SSF51445">
    <property type="entry name" value="(Trans)glycosidases"/>
    <property type="match status" value="1"/>
</dbReference>
<keyword evidence="9 14" id="KW-0326">Glycosidase</keyword>
<dbReference type="InterPro" id="IPR014756">
    <property type="entry name" value="Ig_E-set"/>
</dbReference>
<evidence type="ECO:0000256" key="4">
    <source>
        <dbReference type="ARBA" id="ARBA00012268"/>
    </source>
</evidence>
<keyword evidence="7 14" id="KW-0378">Hydrolase</keyword>
<comment type="similarity">
    <text evidence="3 14">Belongs to the glycosyl hydrolase 13 family.</text>
</comment>
<reference evidence="18 19" key="1">
    <citation type="journal article" date="2018" name="Arch. Microbiol.">
        <title>New insights into the metabolic potential of the phototrophic purple bacterium Rhodopila globiformis DSM 161(T) from its draft genome sequence and evidence for a vanadium-dependent nitrogenase.</title>
        <authorList>
            <person name="Imhoff J.F."/>
            <person name="Rahn T."/>
            <person name="Kunzel S."/>
            <person name="Neulinger S.C."/>
        </authorList>
    </citation>
    <scope>NUCLEOTIDE SEQUENCE [LARGE SCALE GENOMIC DNA]</scope>
    <source>
        <strain evidence="18 19">DSM 161</strain>
    </source>
</reference>
<proteinExistence type="inferred from homology"/>
<comment type="pathway">
    <text evidence="2 14">Glycan biosynthesis; trehalose biosynthesis.</text>
</comment>
<dbReference type="AlphaFoldDB" id="A0A2S6N6A3"/>
<name>A0A2S6N6A3_RHOGL</name>
<feature type="active site" description="Nucleophile" evidence="15">
    <location>
        <position position="258"/>
    </location>
</feature>
<dbReference type="CDD" id="cd11325">
    <property type="entry name" value="AmyAc_GTHase"/>
    <property type="match status" value="1"/>
</dbReference>
<dbReference type="Pfam" id="PF00128">
    <property type="entry name" value="Alpha-amylase"/>
    <property type="match status" value="1"/>
</dbReference>
<comment type="catalytic activity">
    <reaction evidence="12 14">
        <text>hydrolysis of (1-&gt;4)-alpha-D-glucosidic linkage in 4-alpha-D-[(1-&gt;4)-alpha-D-glucanosyl]n trehalose to yield trehalose and (1-&gt;4)-alpha-D-glucan.</text>
        <dbReference type="EC" id="3.2.1.141"/>
    </reaction>
</comment>
<dbReference type="InterPro" id="IPR017853">
    <property type="entry name" value="GH"/>
</dbReference>
<dbReference type="CDD" id="cd02853">
    <property type="entry name" value="E_set_MTHase_like_N"/>
    <property type="match status" value="1"/>
</dbReference>
<evidence type="ECO:0000256" key="5">
    <source>
        <dbReference type="ARBA" id="ARBA00015938"/>
    </source>
</evidence>
<dbReference type="InterPro" id="IPR013783">
    <property type="entry name" value="Ig-like_fold"/>
</dbReference>
<dbReference type="Proteomes" id="UP000239724">
    <property type="component" value="Unassembled WGS sequence"/>
</dbReference>
<evidence type="ECO:0000256" key="7">
    <source>
        <dbReference type="ARBA" id="ARBA00022801"/>
    </source>
</evidence>
<comment type="caution">
    <text evidence="18">The sequence shown here is derived from an EMBL/GenBank/DDBJ whole genome shotgun (WGS) entry which is preliminary data.</text>
</comment>
<dbReference type="InterPro" id="IPR022567">
    <property type="entry name" value="DUF3459"/>
</dbReference>
<evidence type="ECO:0000256" key="12">
    <source>
        <dbReference type="ARBA" id="ARBA00034013"/>
    </source>
</evidence>
<accession>A0A2S6N6A3</accession>
<dbReference type="InterPro" id="IPR012768">
    <property type="entry name" value="Trehalose_TreZ"/>
</dbReference>
<dbReference type="RefSeq" id="WP_104520546.1">
    <property type="nucleotide sequence ID" value="NZ_NHRY01000216.1"/>
</dbReference>
<evidence type="ECO:0000256" key="16">
    <source>
        <dbReference type="PIRSR" id="PIRSR006337-3"/>
    </source>
</evidence>
<evidence type="ECO:0000313" key="19">
    <source>
        <dbReference type="Proteomes" id="UP000239724"/>
    </source>
</evidence>
<evidence type="ECO:0000256" key="1">
    <source>
        <dbReference type="ARBA" id="ARBA00004496"/>
    </source>
</evidence>
<keyword evidence="8" id="KW-0119">Carbohydrate metabolism</keyword>
<dbReference type="InterPro" id="IPR044901">
    <property type="entry name" value="Trehalose_TreZ_E-set_sf"/>
</dbReference>
<feature type="domain" description="Glycosyl hydrolase family 13 catalytic" evidence="17">
    <location>
        <begin position="92"/>
        <end position="443"/>
    </location>
</feature>
<evidence type="ECO:0000256" key="9">
    <source>
        <dbReference type="ARBA" id="ARBA00023295"/>
    </source>
</evidence>
<evidence type="ECO:0000256" key="11">
    <source>
        <dbReference type="ARBA" id="ARBA00033284"/>
    </source>
</evidence>
<protein>
    <recommendedName>
        <fullName evidence="5 13">Malto-oligosyltrehalose trehalohydrolase</fullName>
        <shortName evidence="14">MTHase</shortName>
        <ecNumber evidence="4 13">3.2.1.141</ecNumber>
    </recommendedName>
    <alternativeName>
        <fullName evidence="11 14">4-alpha-D-((1-&gt;4)-alpha-D-glucano)trehalose trehalohydrolase</fullName>
    </alternativeName>
    <alternativeName>
        <fullName evidence="10 14">Maltooligosyl trehalose trehalohydrolase</fullName>
    </alternativeName>
</protein>
<organism evidence="18 19">
    <name type="scientific">Rhodopila globiformis</name>
    <name type="common">Rhodopseudomonas globiformis</name>
    <dbReference type="NCBI Taxonomy" id="1071"/>
    <lineage>
        <taxon>Bacteria</taxon>
        <taxon>Pseudomonadati</taxon>
        <taxon>Pseudomonadota</taxon>
        <taxon>Alphaproteobacteria</taxon>
        <taxon>Acetobacterales</taxon>
        <taxon>Acetobacteraceae</taxon>
        <taxon>Rhodopila</taxon>
    </lineage>
</organism>
<dbReference type="PIRSF" id="PIRSF006337">
    <property type="entry name" value="Trehalose_TreZ"/>
    <property type="match status" value="1"/>
</dbReference>
<dbReference type="OrthoDB" id="9800174at2"/>
<dbReference type="InterPro" id="IPR006047">
    <property type="entry name" value="GH13_cat_dom"/>
</dbReference>
<evidence type="ECO:0000256" key="2">
    <source>
        <dbReference type="ARBA" id="ARBA00005199"/>
    </source>
</evidence>
<feature type="active site" description="Proton donor" evidence="15">
    <location>
        <position position="291"/>
    </location>
</feature>
<dbReference type="PANTHER" id="PTHR43651">
    <property type="entry name" value="1,4-ALPHA-GLUCAN-BRANCHING ENZYME"/>
    <property type="match status" value="1"/>
</dbReference>
<comment type="subcellular location">
    <subcellularLocation>
        <location evidence="1 15">Cytoplasm</location>
    </subcellularLocation>
</comment>
<sequence length="577" mass="63804">MNYKTSSACRFGATRLDSGAVEFRLWAPAQETVSVAIESGGVLPMQRSPDGWFVATAPVPAGTRYHFRLADGLMVPDPASLAQASDVHGASIVMADDFAWRHPDWKGRPWTEAIIYEVHPGVAGGFRAIRDDLPRLKTLGVTAIELMPVNDFPGQRNWGYDGVLPYAPDSAYGTPEDLKELIDAAHGLGLMMFLDVVYNHFGPDGNYLFTYAPQFFRDDVKTPWGPAIDFRRREVRDYFICNVMMWLVDYRFDGLRFDAVHAIQEQDWIEEMAATVRRGTQPGRHVHLILEHHNQASHLRNGIDAQWNDDGHNVLHALLTNEDGGYYADYADDPAAKLARVLAEGWVYQGERSAYLNQQRGQPCGDLPPTAHVLFLQNHDQIGNRAFGERLTTLVSPRALEAAITLQMLCPQIPLLFMGEEIASTTPFLFFTDHHNELADAVREGRRQEFAGFAAFADPAKRAQIPDPNAEPTFVASIPRPGPGAAERFALYQRLITLRMQEIVPRLPGTTSTGATVIGPRAVRAGWRMGDGARLTIVTNLGTDSVPFDAPQGRLLFSSADPGKAGPVTTAYLEIVA</sequence>
<evidence type="ECO:0000256" key="10">
    <source>
        <dbReference type="ARBA" id="ARBA00032057"/>
    </source>
</evidence>
<dbReference type="GO" id="GO:0033942">
    <property type="term" value="F:4-alpha-D-(1-&gt;4)-alpha-D-glucanotrehalose trehalohydrolase activity"/>
    <property type="evidence" value="ECO:0007669"/>
    <property type="project" value="UniProtKB-EC"/>
</dbReference>
<evidence type="ECO:0000256" key="15">
    <source>
        <dbReference type="PIRSR" id="PIRSR006337-1"/>
    </source>
</evidence>
<dbReference type="UniPathway" id="UPA00299"/>
<dbReference type="Gene3D" id="1.10.10.760">
    <property type="entry name" value="E-set domains of sugar-utilizing enzymes"/>
    <property type="match status" value="1"/>
</dbReference>
<evidence type="ECO:0000259" key="17">
    <source>
        <dbReference type="SMART" id="SM00642"/>
    </source>
</evidence>
<keyword evidence="6" id="KW-0963">Cytoplasm</keyword>